<dbReference type="SMART" id="SM00695">
    <property type="entry name" value="DUSP"/>
    <property type="match status" value="1"/>
</dbReference>
<evidence type="ECO:0000259" key="10">
    <source>
        <dbReference type="PROSITE" id="PS51283"/>
    </source>
</evidence>
<protein>
    <recommendedName>
        <fullName evidence="3">ubiquitinyl hydrolase 1</fullName>
        <ecNumber evidence="3">3.4.19.12</ecNumber>
    </recommendedName>
</protein>
<dbReference type="PROSITE" id="PS00972">
    <property type="entry name" value="USP_1"/>
    <property type="match status" value="1"/>
</dbReference>
<keyword evidence="7" id="KW-0788">Thiol protease</keyword>
<dbReference type="InterPro" id="IPR028889">
    <property type="entry name" value="USP"/>
</dbReference>
<accession>A0ABP1E644</accession>
<dbReference type="Gene3D" id="3.90.70.10">
    <property type="entry name" value="Cysteine proteinases"/>
    <property type="match status" value="2"/>
</dbReference>
<comment type="catalytic activity">
    <reaction evidence="1">
        <text>Thiol-dependent hydrolysis of ester, thioester, amide, peptide and isopeptide bonds formed by the C-terminal Gly of ubiquitin (a 76-residue protein attached to proteins as an intracellular targeting signal).</text>
        <dbReference type="EC" id="3.4.19.12"/>
    </reaction>
</comment>
<reference evidence="12" key="1">
    <citation type="submission" date="2024-04" db="EMBL/GenBank/DDBJ databases">
        <authorList>
            <person name="Shaw F."/>
            <person name="Minotto A."/>
        </authorList>
    </citation>
    <scope>NUCLEOTIDE SEQUENCE [LARGE SCALE GENOMIC DNA]</scope>
</reference>
<dbReference type="PANTHER" id="PTHR21646">
    <property type="entry name" value="UBIQUITIN CARBOXYL-TERMINAL HYDROLASE"/>
    <property type="match status" value="1"/>
</dbReference>
<feature type="domain" description="USP" evidence="9">
    <location>
        <begin position="384"/>
        <end position="1086"/>
    </location>
</feature>
<dbReference type="InterPro" id="IPR018200">
    <property type="entry name" value="USP_CS"/>
</dbReference>
<comment type="similarity">
    <text evidence="2">Belongs to the peptidase C19 family.</text>
</comment>
<dbReference type="PROSITE" id="PS51283">
    <property type="entry name" value="DUSP"/>
    <property type="match status" value="1"/>
</dbReference>
<feature type="compositionally biased region" description="Basic and acidic residues" evidence="8">
    <location>
        <begin position="1245"/>
        <end position="1255"/>
    </location>
</feature>
<evidence type="ECO:0000259" key="9">
    <source>
        <dbReference type="PROSITE" id="PS50235"/>
    </source>
</evidence>
<dbReference type="EC" id="3.4.19.12" evidence="3"/>
<dbReference type="EMBL" id="OZ037951">
    <property type="protein sequence ID" value="CAL1715009.1"/>
    <property type="molecule type" value="Genomic_DNA"/>
</dbReference>
<dbReference type="PROSITE" id="PS50235">
    <property type="entry name" value="USP_3"/>
    <property type="match status" value="1"/>
</dbReference>
<dbReference type="Gene3D" id="3.30.2230.10">
    <property type="entry name" value="DUSP-like"/>
    <property type="match status" value="1"/>
</dbReference>
<evidence type="ECO:0000256" key="3">
    <source>
        <dbReference type="ARBA" id="ARBA00012759"/>
    </source>
</evidence>
<dbReference type="Proteomes" id="UP001497453">
    <property type="component" value="Chromosome 8"/>
</dbReference>
<keyword evidence="12" id="KW-1185">Reference proteome</keyword>
<feature type="region of interest" description="Disordered" evidence="8">
    <location>
        <begin position="1"/>
        <end position="44"/>
    </location>
</feature>
<keyword evidence="5" id="KW-0833">Ubl conjugation pathway</keyword>
<dbReference type="InterPro" id="IPR001394">
    <property type="entry name" value="Peptidase_C19_UCH"/>
</dbReference>
<feature type="compositionally biased region" description="Low complexity" evidence="8">
    <location>
        <begin position="1151"/>
        <end position="1160"/>
    </location>
</feature>
<name>A0ABP1E644_9APHY</name>
<dbReference type="InterPro" id="IPR038765">
    <property type="entry name" value="Papain-like_cys_pep_sf"/>
</dbReference>
<evidence type="ECO:0000256" key="4">
    <source>
        <dbReference type="ARBA" id="ARBA00022670"/>
    </source>
</evidence>
<gene>
    <name evidence="11" type="ORF">GFSPODELE1_LOCUS10025</name>
</gene>
<dbReference type="PANTHER" id="PTHR21646:SF24">
    <property type="entry name" value="UBIQUITIN CARBOXYL-TERMINAL HYDROLASE"/>
    <property type="match status" value="1"/>
</dbReference>
<evidence type="ECO:0000256" key="8">
    <source>
        <dbReference type="SAM" id="MobiDB-lite"/>
    </source>
</evidence>
<dbReference type="Pfam" id="PF00443">
    <property type="entry name" value="UCH"/>
    <property type="match status" value="1"/>
</dbReference>
<evidence type="ECO:0000256" key="2">
    <source>
        <dbReference type="ARBA" id="ARBA00009085"/>
    </source>
</evidence>
<evidence type="ECO:0000313" key="12">
    <source>
        <dbReference type="Proteomes" id="UP001497453"/>
    </source>
</evidence>
<dbReference type="PROSITE" id="PS00973">
    <property type="entry name" value="USP_2"/>
    <property type="match status" value="1"/>
</dbReference>
<keyword evidence="6" id="KW-0378">Hydrolase</keyword>
<evidence type="ECO:0000256" key="6">
    <source>
        <dbReference type="ARBA" id="ARBA00022801"/>
    </source>
</evidence>
<dbReference type="SUPFAM" id="SSF143791">
    <property type="entry name" value="DUSP-like"/>
    <property type="match status" value="1"/>
</dbReference>
<feature type="compositionally biased region" description="Low complexity" evidence="8">
    <location>
        <begin position="9"/>
        <end position="19"/>
    </location>
</feature>
<organism evidence="11 12">
    <name type="scientific">Somion occarium</name>
    <dbReference type="NCBI Taxonomy" id="3059160"/>
    <lineage>
        <taxon>Eukaryota</taxon>
        <taxon>Fungi</taxon>
        <taxon>Dikarya</taxon>
        <taxon>Basidiomycota</taxon>
        <taxon>Agaricomycotina</taxon>
        <taxon>Agaricomycetes</taxon>
        <taxon>Polyporales</taxon>
        <taxon>Cerrenaceae</taxon>
        <taxon>Somion</taxon>
    </lineage>
</organism>
<proteinExistence type="inferred from homology"/>
<feature type="region of interest" description="Disordered" evidence="8">
    <location>
        <begin position="1090"/>
        <end position="1185"/>
    </location>
</feature>
<dbReference type="InterPro" id="IPR006615">
    <property type="entry name" value="Pept_C19_DUSP"/>
</dbReference>
<feature type="region of interest" description="Disordered" evidence="8">
    <location>
        <begin position="1201"/>
        <end position="1255"/>
    </location>
</feature>
<keyword evidence="4" id="KW-0645">Protease</keyword>
<evidence type="ECO:0000313" key="11">
    <source>
        <dbReference type="EMBL" id="CAL1715009.1"/>
    </source>
</evidence>
<dbReference type="SUPFAM" id="SSF54001">
    <property type="entry name" value="Cysteine proteinases"/>
    <property type="match status" value="1"/>
</dbReference>
<evidence type="ECO:0000256" key="5">
    <source>
        <dbReference type="ARBA" id="ARBA00022786"/>
    </source>
</evidence>
<evidence type="ECO:0000256" key="1">
    <source>
        <dbReference type="ARBA" id="ARBA00000707"/>
    </source>
</evidence>
<evidence type="ECO:0000256" key="7">
    <source>
        <dbReference type="ARBA" id="ARBA00022807"/>
    </source>
</evidence>
<dbReference type="Pfam" id="PF06337">
    <property type="entry name" value="DUSP"/>
    <property type="match status" value="1"/>
</dbReference>
<feature type="domain" description="DUSP" evidence="10">
    <location>
        <begin position="74"/>
        <end position="179"/>
    </location>
</feature>
<feature type="region of interest" description="Disordered" evidence="8">
    <location>
        <begin position="1421"/>
        <end position="1440"/>
    </location>
</feature>
<dbReference type="InterPro" id="IPR050185">
    <property type="entry name" value="Ub_carboxyl-term_hydrolase"/>
</dbReference>
<sequence length="1502" mass="167934">MLTPPSPSSSPVNDTSSPSQDLVLENSSSPREHPAKADYNADEDIDTYMAEQGEANIPLTLDLSTPPPPPVTNLTPMTKLESIDSLRKKPMQPGEMWYLVARPWYKRWRLACSGEEDKEGRVNEADLGPVDNSSLVDASGNLISSATEGVDVEFVPEQAWNLLVQWYGEPPYTLQRKVITRGMFNEASLELYPPRFKIHLLSPQPIDNDLEESIPLTMSSKDTLSDLHKHILLAVPKSDGGERRVWRLTEGGNWTRLHYPATRLKEDGASLLEDNRKYLEEGMIESGDTFVVEEAGPDGKWLIDGLPRSTAVSGTTTPLSTADSSTRLFGTSDFFSNLQAKATIAGNETKVEKKALTLKPPVTIKVGPSSNIRSKGPKIIPGTLGLGNMGNTCFMNSAIQCLAHTEELTEFFLTGVFEDELNPENPLGMRGAIAEAFGALLRRIWDTNSSMSSYSPREFKSVLQRFAPQFAGYQQHDSQELVAFLLDGLHEDLNRILKKPYVEKPDWEGGGDKEMVALAKESWDGYMKRNDSVIVDLFQGQYKSTLVCPECQKVSITFDPFMYLTLPLPVQKKFTHDIYYVPWDHSKSHVKVPIEMSRDSSFRDVRQQLARWMNSDADLLLTLEIFNHRFFKDLDDHVSWGDVQDNDIIVCFELPCHARQSRNYKKQEGDPFILPVFMCDTIQSISRTSSYNNTISYFGYPFFVVLDEKQATDPDAMYDAIIERLERWSANVRDLYKWEAGPSDASMEEVPIPITSAPAPTTETVTEIKVNGDVVNVEEPIPEEGDIVDEKSIVIQEDASMSDTEPDDSEIPRRVGTKKGIYNLRLHGPVYGGSNYGGLYNISSRGLVDWEMRKNRARADEKPILLRHGDSLFIEFDVNMKSYYFGDDRSAKWSHWEEFIHPDLAASRKSAEARKDKKITLQDCLDEFTREETLGQDDLWYCPRCKKHQQATKRFDLWKTPDVLVVHLKRFSNSRLLRDKIDAFVDFPVQGLDLTDMIGEREVAKRLLSENVNVEELGLTDLDEPLVYDLYAVDEHLGGLGGGHYRAYAHNHLNDKWYHFDDSYVSEANADKAVSSNAYLLFYKRRTSRPLGGKSHLKIEEARNKPKPSTPTPEVKIEDSQLPTPPAESPPNSYTDAEPDIDATDSSFMTPYSDGISSPGSSPPPLDDSEPPSFEAAQFDPVLQTNLDESLDPLLLYDKKFDFPDPTIAAPGSPSSTGAEPDMEEPQNPDDIGTITPNSSTSDPLRADFGNERERALAHRRLSEIGASSLPSGPQTHLREYLSEQGFTDAYLKNIGSSVAPYEQDGHVNEALSHYTATEDNEMDLDNIVDPEILRSQQAALESYARLKDDEPAFADDAVDTLIPGSLSLEEEAAAIIDADPDLADIGERLLKHGNDPRKVIEERLVAKGFSRADIRMLMDQDDFGSEPPTDLASEPEGDAEEYADTATILEHLRKVGDPQKMMEDMLVAKGYTRETVRTIMAKGPVTESYAALMAGGGPGII</sequence>
<dbReference type="InterPro" id="IPR035927">
    <property type="entry name" value="DUSP-like_sf"/>
</dbReference>